<dbReference type="CDD" id="cd03017">
    <property type="entry name" value="PRX_BCP"/>
    <property type="match status" value="1"/>
</dbReference>
<evidence type="ECO:0000256" key="7">
    <source>
        <dbReference type="ARBA" id="ARBA00023284"/>
    </source>
</evidence>
<dbReference type="InterPro" id="IPR036249">
    <property type="entry name" value="Thioredoxin-like_sf"/>
</dbReference>
<dbReference type="Pfam" id="PF00578">
    <property type="entry name" value="AhpC-TSA"/>
    <property type="match status" value="1"/>
</dbReference>
<reference evidence="14 15" key="1">
    <citation type="submission" date="2018-12" db="EMBL/GenBank/DDBJ databases">
        <title>The whole draft genome of Aquabacterium sp. SJQ9.</title>
        <authorList>
            <person name="Sun L."/>
            <person name="Gao X."/>
            <person name="Chen W."/>
            <person name="Huang K."/>
        </authorList>
    </citation>
    <scope>NUCLEOTIDE SEQUENCE [LARGE SCALE GENOMIC DNA]</scope>
    <source>
        <strain evidence="14 15">SJQ9</strain>
    </source>
</reference>
<dbReference type="EMBL" id="RSED01000003">
    <property type="protein sequence ID" value="RRS05649.1"/>
    <property type="molecule type" value="Genomic_DNA"/>
</dbReference>
<dbReference type="RefSeq" id="WP_125242217.1">
    <property type="nucleotide sequence ID" value="NZ_RSED01000003.1"/>
</dbReference>
<keyword evidence="5" id="KW-0560">Oxidoreductase</keyword>
<feature type="domain" description="Thioredoxin" evidence="13">
    <location>
        <begin position="22"/>
        <end position="187"/>
    </location>
</feature>
<dbReference type="PROSITE" id="PS51352">
    <property type="entry name" value="THIOREDOXIN_2"/>
    <property type="match status" value="1"/>
</dbReference>
<evidence type="ECO:0000313" key="14">
    <source>
        <dbReference type="EMBL" id="RRS05649.1"/>
    </source>
</evidence>
<dbReference type="GO" id="GO:0045454">
    <property type="term" value="P:cell redox homeostasis"/>
    <property type="evidence" value="ECO:0007669"/>
    <property type="project" value="TreeGrafter"/>
</dbReference>
<evidence type="ECO:0000256" key="2">
    <source>
        <dbReference type="ARBA" id="ARBA00013017"/>
    </source>
</evidence>
<evidence type="ECO:0000256" key="11">
    <source>
        <dbReference type="ARBA" id="ARBA00049091"/>
    </source>
</evidence>
<dbReference type="Gene3D" id="3.40.30.10">
    <property type="entry name" value="Glutaredoxin"/>
    <property type="match status" value="1"/>
</dbReference>
<dbReference type="OrthoDB" id="5572803at2"/>
<comment type="function">
    <text evidence="1">Thiol-specific peroxidase that catalyzes the reduction of hydrogen peroxide and organic hydroperoxides to water and alcohols, respectively. Plays a role in cell protection against oxidative stress by detoxifying peroxides and as sensor of hydrogen peroxide-mediated signaling events.</text>
</comment>
<dbReference type="PANTHER" id="PTHR42801">
    <property type="entry name" value="THIOREDOXIN-DEPENDENT PEROXIDE REDUCTASE"/>
    <property type="match status" value="1"/>
</dbReference>
<comment type="caution">
    <text evidence="14">The sequence shown here is derived from an EMBL/GenBank/DDBJ whole genome shotgun (WGS) entry which is preliminary data.</text>
</comment>
<dbReference type="EC" id="1.11.1.24" evidence="2"/>
<dbReference type="Proteomes" id="UP000269265">
    <property type="component" value="Unassembled WGS sequence"/>
</dbReference>
<name>A0A3R8S9X7_9BURK</name>
<evidence type="ECO:0000256" key="8">
    <source>
        <dbReference type="ARBA" id="ARBA00032824"/>
    </source>
</evidence>
<comment type="catalytic activity">
    <reaction evidence="11">
        <text>a hydroperoxide + [thioredoxin]-dithiol = an alcohol + [thioredoxin]-disulfide + H2O</text>
        <dbReference type="Rhea" id="RHEA:62620"/>
        <dbReference type="Rhea" id="RHEA-COMP:10698"/>
        <dbReference type="Rhea" id="RHEA-COMP:10700"/>
        <dbReference type="ChEBI" id="CHEBI:15377"/>
        <dbReference type="ChEBI" id="CHEBI:29950"/>
        <dbReference type="ChEBI" id="CHEBI:30879"/>
        <dbReference type="ChEBI" id="CHEBI:35924"/>
        <dbReference type="ChEBI" id="CHEBI:50058"/>
        <dbReference type="EC" id="1.11.1.24"/>
    </reaction>
</comment>
<dbReference type="InterPro" id="IPR000866">
    <property type="entry name" value="AhpC/TSA"/>
</dbReference>
<dbReference type="GO" id="GO:0005737">
    <property type="term" value="C:cytoplasm"/>
    <property type="evidence" value="ECO:0007669"/>
    <property type="project" value="TreeGrafter"/>
</dbReference>
<comment type="similarity">
    <text evidence="9">Belongs to the peroxiredoxin family. BCP/PrxQ subfamily.</text>
</comment>
<keyword evidence="4" id="KW-0049">Antioxidant</keyword>
<dbReference type="InterPro" id="IPR013766">
    <property type="entry name" value="Thioredoxin_domain"/>
</dbReference>
<proteinExistence type="inferred from homology"/>
<dbReference type="GO" id="GO:0034599">
    <property type="term" value="P:cellular response to oxidative stress"/>
    <property type="evidence" value="ECO:0007669"/>
    <property type="project" value="TreeGrafter"/>
</dbReference>
<evidence type="ECO:0000256" key="1">
    <source>
        <dbReference type="ARBA" id="ARBA00003330"/>
    </source>
</evidence>
<keyword evidence="7" id="KW-0676">Redox-active center</keyword>
<dbReference type="SUPFAM" id="SSF52833">
    <property type="entry name" value="Thioredoxin-like"/>
    <property type="match status" value="1"/>
</dbReference>
<organism evidence="14 15">
    <name type="scientific">Aquabacterium soli</name>
    <dbReference type="NCBI Taxonomy" id="2493092"/>
    <lineage>
        <taxon>Bacteria</taxon>
        <taxon>Pseudomonadati</taxon>
        <taxon>Pseudomonadota</taxon>
        <taxon>Betaproteobacteria</taxon>
        <taxon>Burkholderiales</taxon>
        <taxon>Aquabacterium</taxon>
    </lineage>
</organism>
<evidence type="ECO:0000259" key="13">
    <source>
        <dbReference type="PROSITE" id="PS51352"/>
    </source>
</evidence>
<accession>A0A3R8S9X7</accession>
<sequence>MKKILTTAALAGLGVSSALAELKEGDVAPSFTTQASFAGKAFTYALKDQLRKGPVVVYFYPTAFGGGCSIQAHAFAQNFERFAAAGASIVGVSLDDIGRLNAFSADPQYCASKFPVASDVDGRIARSFDLDVNESTRGRKDKRGVVVDHGSVARTTFILNKGGQVIATVGGVAPLANVEAALAAVQKVAAAQ</sequence>
<feature type="chain" id="PRO_5018644012" description="thioredoxin-dependent peroxiredoxin" evidence="12">
    <location>
        <begin position="21"/>
        <end position="192"/>
    </location>
</feature>
<evidence type="ECO:0000256" key="6">
    <source>
        <dbReference type="ARBA" id="ARBA00023157"/>
    </source>
</evidence>
<evidence type="ECO:0000256" key="4">
    <source>
        <dbReference type="ARBA" id="ARBA00022862"/>
    </source>
</evidence>
<keyword evidence="6" id="KW-1015">Disulfide bond</keyword>
<dbReference type="InterPro" id="IPR050924">
    <property type="entry name" value="Peroxiredoxin_BCP/PrxQ"/>
</dbReference>
<gene>
    <name evidence="14" type="ORF">EIP75_05515</name>
</gene>
<dbReference type="AlphaFoldDB" id="A0A3R8S9X7"/>
<keyword evidence="15" id="KW-1185">Reference proteome</keyword>
<dbReference type="GO" id="GO:0008379">
    <property type="term" value="F:thioredoxin peroxidase activity"/>
    <property type="evidence" value="ECO:0007669"/>
    <property type="project" value="TreeGrafter"/>
</dbReference>
<dbReference type="PANTHER" id="PTHR42801:SF4">
    <property type="entry name" value="AHPC_TSA FAMILY PROTEIN"/>
    <property type="match status" value="1"/>
</dbReference>
<keyword evidence="3" id="KW-0575">Peroxidase</keyword>
<evidence type="ECO:0000256" key="10">
    <source>
        <dbReference type="ARBA" id="ARBA00042639"/>
    </source>
</evidence>
<evidence type="ECO:0000256" key="5">
    <source>
        <dbReference type="ARBA" id="ARBA00023002"/>
    </source>
</evidence>
<keyword evidence="12" id="KW-0732">Signal</keyword>
<feature type="signal peptide" evidence="12">
    <location>
        <begin position="1"/>
        <end position="20"/>
    </location>
</feature>
<protein>
    <recommendedName>
        <fullName evidence="2">thioredoxin-dependent peroxiredoxin</fullName>
        <ecNumber evidence="2">1.11.1.24</ecNumber>
    </recommendedName>
    <alternativeName>
        <fullName evidence="8">Thioredoxin peroxidase</fullName>
    </alternativeName>
    <alternativeName>
        <fullName evidence="10">Thioredoxin-dependent peroxiredoxin Bcp</fullName>
    </alternativeName>
</protein>
<evidence type="ECO:0000313" key="15">
    <source>
        <dbReference type="Proteomes" id="UP000269265"/>
    </source>
</evidence>
<evidence type="ECO:0000256" key="9">
    <source>
        <dbReference type="ARBA" id="ARBA00038489"/>
    </source>
</evidence>
<evidence type="ECO:0000256" key="3">
    <source>
        <dbReference type="ARBA" id="ARBA00022559"/>
    </source>
</evidence>
<evidence type="ECO:0000256" key="12">
    <source>
        <dbReference type="SAM" id="SignalP"/>
    </source>
</evidence>